<keyword evidence="4" id="KW-1185">Reference proteome</keyword>
<reference evidence="3" key="3">
    <citation type="journal article" date="2017" name="Nature">
        <title>Genome sequence of the progenitor of the wheat D genome Aegilops tauschii.</title>
        <authorList>
            <person name="Luo M.C."/>
            <person name="Gu Y.Q."/>
            <person name="Puiu D."/>
            <person name="Wang H."/>
            <person name="Twardziok S.O."/>
            <person name="Deal K.R."/>
            <person name="Huo N."/>
            <person name="Zhu T."/>
            <person name="Wang L."/>
            <person name="Wang Y."/>
            <person name="McGuire P.E."/>
            <person name="Liu S."/>
            <person name="Long H."/>
            <person name="Ramasamy R.K."/>
            <person name="Rodriguez J.C."/>
            <person name="Van S.L."/>
            <person name="Yuan L."/>
            <person name="Wang Z."/>
            <person name="Xia Z."/>
            <person name="Xiao L."/>
            <person name="Anderson O.D."/>
            <person name="Ouyang S."/>
            <person name="Liang Y."/>
            <person name="Zimin A.V."/>
            <person name="Pertea G."/>
            <person name="Qi P."/>
            <person name="Bennetzen J.L."/>
            <person name="Dai X."/>
            <person name="Dawson M.W."/>
            <person name="Muller H.G."/>
            <person name="Kugler K."/>
            <person name="Rivarola-Duarte L."/>
            <person name="Spannagl M."/>
            <person name="Mayer K.F.X."/>
            <person name="Lu F.H."/>
            <person name="Bevan M.W."/>
            <person name="Leroy P."/>
            <person name="Li P."/>
            <person name="You F.M."/>
            <person name="Sun Q."/>
            <person name="Liu Z."/>
            <person name="Lyons E."/>
            <person name="Wicker T."/>
            <person name="Salzberg S.L."/>
            <person name="Devos K.M."/>
            <person name="Dvorak J."/>
        </authorList>
    </citation>
    <scope>NUCLEOTIDE SEQUENCE [LARGE SCALE GENOMIC DNA]</scope>
    <source>
        <strain evidence="3">cv. AL8/78</strain>
    </source>
</reference>
<reference evidence="3" key="4">
    <citation type="submission" date="2019-03" db="UniProtKB">
        <authorList>
            <consortium name="EnsemblPlants"/>
        </authorList>
    </citation>
    <scope>IDENTIFICATION</scope>
</reference>
<feature type="domain" description="F-box" evidence="2">
    <location>
        <begin position="373"/>
        <end position="419"/>
    </location>
</feature>
<dbReference type="PANTHER" id="PTHR47602:SF2">
    <property type="entry name" value="F-BOX PROTEIN SKIP22"/>
    <property type="match status" value="1"/>
</dbReference>
<evidence type="ECO:0000259" key="2">
    <source>
        <dbReference type="PROSITE" id="PS50181"/>
    </source>
</evidence>
<dbReference type="AlphaFoldDB" id="A0A453IL16"/>
<dbReference type="PANTHER" id="PTHR47602">
    <property type="entry name" value="F-BOX PROTEIN SKIP22"/>
    <property type="match status" value="1"/>
</dbReference>
<dbReference type="CDD" id="cd22165">
    <property type="entry name" value="F-box_AtSKIP22-like"/>
    <property type="match status" value="1"/>
</dbReference>
<evidence type="ECO:0000313" key="3">
    <source>
        <dbReference type="EnsemblPlants" id="AET4Gv20594200.22"/>
    </source>
</evidence>
<sequence length="520" mass="55979">YPLVVLIHNCKIPQQTTMKLRCRSMDARGGVGGVAETHRVQLPDTAVLSDVKSFLAAKLSAAQPVPAESIRLSLNRSQELRSPDPSATLAALGLASGDLLYFTLSAELLSQPPPPEILPRNPSPVTASIGQIASGSKSPGVAGGSSSLPQNLHIQPASSSLPQNLHIEPICSSRPRTLHVEPSLPVASDPPDVVMAEAVQAPKSLSSLVIGILKRQMEAENAGGANGTVIHRLAVSLQAALVDAGFLAENPMGSRLGLLKDWASGAAATLTVKYTLPELVAMLPEGEEGKTVVLNCSLMPNFVMIYGCVPGAHSEVRRLCLELPKLAPLLYLDSNEVGATEEKEILELWRVLKDELCLPLMISLCQLNGLRLPPCLMALPGDLKAKVLEFVPGVGLARVQCACKELQDLAADDNLWKMRLELEMSPSSKGSGWSGNWKQRFVAAWKVDNSRRHHKRPPSPRFSGYGWGIGTRNPLNFPVIGGDSDRLPFINHNILGRSFGNQRRNISPNCNFEGHRQGFP</sequence>
<dbReference type="PROSITE" id="PS50181">
    <property type="entry name" value="FBOX"/>
    <property type="match status" value="1"/>
</dbReference>
<feature type="compositionally biased region" description="Polar residues" evidence="1">
    <location>
        <begin position="123"/>
        <end position="137"/>
    </location>
</feature>
<dbReference type="SUPFAM" id="SSF81383">
    <property type="entry name" value="F-box domain"/>
    <property type="match status" value="1"/>
</dbReference>
<dbReference type="InterPro" id="IPR036047">
    <property type="entry name" value="F-box-like_dom_sf"/>
</dbReference>
<reference evidence="4" key="1">
    <citation type="journal article" date="2014" name="Science">
        <title>Ancient hybridizations among the ancestral genomes of bread wheat.</title>
        <authorList>
            <consortium name="International Wheat Genome Sequencing Consortium,"/>
            <person name="Marcussen T."/>
            <person name="Sandve S.R."/>
            <person name="Heier L."/>
            <person name="Spannagl M."/>
            <person name="Pfeifer M."/>
            <person name="Jakobsen K.S."/>
            <person name="Wulff B.B."/>
            <person name="Steuernagel B."/>
            <person name="Mayer K.F."/>
            <person name="Olsen O.A."/>
        </authorList>
    </citation>
    <scope>NUCLEOTIDE SEQUENCE [LARGE SCALE GENOMIC DNA]</scope>
    <source>
        <strain evidence="4">cv. AL8/78</strain>
    </source>
</reference>
<dbReference type="Proteomes" id="UP000015105">
    <property type="component" value="Chromosome 4D"/>
</dbReference>
<accession>A0A453IL16</accession>
<name>A0A453IL16_AEGTS</name>
<feature type="compositionally biased region" description="Polar residues" evidence="1">
    <location>
        <begin position="144"/>
        <end position="159"/>
    </location>
</feature>
<dbReference type="EnsemblPlants" id="AET4Gv20594200.22">
    <property type="protein sequence ID" value="AET4Gv20594200.22"/>
    <property type="gene ID" value="AET4Gv20594200"/>
</dbReference>
<proteinExistence type="predicted"/>
<organism evidence="3 4">
    <name type="scientific">Aegilops tauschii subsp. strangulata</name>
    <name type="common">Goatgrass</name>
    <dbReference type="NCBI Taxonomy" id="200361"/>
    <lineage>
        <taxon>Eukaryota</taxon>
        <taxon>Viridiplantae</taxon>
        <taxon>Streptophyta</taxon>
        <taxon>Embryophyta</taxon>
        <taxon>Tracheophyta</taxon>
        <taxon>Spermatophyta</taxon>
        <taxon>Magnoliopsida</taxon>
        <taxon>Liliopsida</taxon>
        <taxon>Poales</taxon>
        <taxon>Poaceae</taxon>
        <taxon>BOP clade</taxon>
        <taxon>Pooideae</taxon>
        <taxon>Triticodae</taxon>
        <taxon>Triticeae</taxon>
        <taxon>Triticinae</taxon>
        <taxon>Aegilops</taxon>
    </lineage>
</organism>
<evidence type="ECO:0000256" key="1">
    <source>
        <dbReference type="SAM" id="MobiDB-lite"/>
    </source>
</evidence>
<evidence type="ECO:0000313" key="4">
    <source>
        <dbReference type="Proteomes" id="UP000015105"/>
    </source>
</evidence>
<dbReference type="InterPro" id="IPR001810">
    <property type="entry name" value="F-box_dom"/>
</dbReference>
<dbReference type="Gramene" id="AET4Gv20594200.22">
    <property type="protein sequence ID" value="AET4Gv20594200.22"/>
    <property type="gene ID" value="AET4Gv20594200"/>
</dbReference>
<dbReference type="Gene3D" id="1.20.1280.50">
    <property type="match status" value="1"/>
</dbReference>
<feature type="region of interest" description="Disordered" evidence="1">
    <location>
        <begin position="113"/>
        <end position="159"/>
    </location>
</feature>
<reference evidence="3" key="5">
    <citation type="journal article" date="2021" name="G3 (Bethesda)">
        <title>Aegilops tauschii genome assembly Aet v5.0 features greater sequence contiguity and improved annotation.</title>
        <authorList>
            <person name="Wang L."/>
            <person name="Zhu T."/>
            <person name="Rodriguez J.C."/>
            <person name="Deal K.R."/>
            <person name="Dubcovsky J."/>
            <person name="McGuire P.E."/>
            <person name="Lux T."/>
            <person name="Spannagl M."/>
            <person name="Mayer K.F.X."/>
            <person name="Baldrich P."/>
            <person name="Meyers B.C."/>
            <person name="Huo N."/>
            <person name="Gu Y.Q."/>
            <person name="Zhou H."/>
            <person name="Devos K.M."/>
            <person name="Bennetzen J.L."/>
            <person name="Unver T."/>
            <person name="Budak H."/>
            <person name="Gulick P.J."/>
            <person name="Galiba G."/>
            <person name="Kalapos B."/>
            <person name="Nelson D.R."/>
            <person name="Li P."/>
            <person name="You F.M."/>
            <person name="Luo M.C."/>
            <person name="Dvorak J."/>
        </authorList>
    </citation>
    <scope>NUCLEOTIDE SEQUENCE [LARGE SCALE GENOMIC DNA]</scope>
    <source>
        <strain evidence="3">cv. AL8/78</strain>
    </source>
</reference>
<protein>
    <recommendedName>
        <fullName evidence="2">F-box domain-containing protein</fullName>
    </recommendedName>
</protein>
<dbReference type="Gene3D" id="3.40.1000.30">
    <property type="match status" value="1"/>
</dbReference>
<reference evidence="4" key="2">
    <citation type="journal article" date="2017" name="Nat. Plants">
        <title>The Aegilops tauschii genome reveals multiple impacts of transposons.</title>
        <authorList>
            <person name="Zhao G."/>
            <person name="Zou C."/>
            <person name="Li K."/>
            <person name="Wang K."/>
            <person name="Li T."/>
            <person name="Gao L."/>
            <person name="Zhang X."/>
            <person name="Wang H."/>
            <person name="Yang Z."/>
            <person name="Liu X."/>
            <person name="Jiang W."/>
            <person name="Mao L."/>
            <person name="Kong X."/>
            <person name="Jiao Y."/>
            <person name="Jia J."/>
        </authorList>
    </citation>
    <scope>NUCLEOTIDE SEQUENCE [LARGE SCALE GENOMIC DNA]</scope>
    <source>
        <strain evidence="4">cv. AL8/78</strain>
    </source>
</reference>